<proteinExistence type="predicted"/>
<dbReference type="InterPro" id="IPR011989">
    <property type="entry name" value="ARM-like"/>
</dbReference>
<dbReference type="Gene3D" id="1.25.10.10">
    <property type="entry name" value="Leucine-rich Repeat Variant"/>
    <property type="match status" value="1"/>
</dbReference>
<dbReference type="EMBL" id="BJYZ01000021">
    <property type="protein sequence ID" value="GEO40412.1"/>
    <property type="molecule type" value="Genomic_DNA"/>
</dbReference>
<gene>
    <name evidence="1" type="ORF">SAE02_45600</name>
</gene>
<protein>
    <recommendedName>
        <fullName evidence="3">DUF2336 domain-containing protein</fullName>
    </recommendedName>
</protein>
<evidence type="ECO:0000313" key="2">
    <source>
        <dbReference type="Proteomes" id="UP000321523"/>
    </source>
</evidence>
<dbReference type="RefSeq" id="WP_044429953.1">
    <property type="nucleotide sequence ID" value="NZ_BJYZ01000021.1"/>
</dbReference>
<dbReference type="AlphaFoldDB" id="A0A512DVC7"/>
<name>A0A512DVC7_9PROT</name>
<evidence type="ECO:0000313" key="1">
    <source>
        <dbReference type="EMBL" id="GEO40412.1"/>
    </source>
</evidence>
<evidence type="ECO:0008006" key="3">
    <source>
        <dbReference type="Google" id="ProtNLM"/>
    </source>
</evidence>
<dbReference type="InterPro" id="IPR019285">
    <property type="entry name" value="DUF2336"/>
</dbReference>
<dbReference type="Proteomes" id="UP000321523">
    <property type="component" value="Unassembled WGS sequence"/>
</dbReference>
<organism evidence="1 2">
    <name type="scientific">Skermanella aerolata</name>
    <dbReference type="NCBI Taxonomy" id="393310"/>
    <lineage>
        <taxon>Bacteria</taxon>
        <taxon>Pseudomonadati</taxon>
        <taxon>Pseudomonadota</taxon>
        <taxon>Alphaproteobacteria</taxon>
        <taxon>Rhodospirillales</taxon>
        <taxon>Azospirillaceae</taxon>
        <taxon>Skermanella</taxon>
    </lineage>
</organism>
<reference evidence="1 2" key="1">
    <citation type="submission" date="2019-07" db="EMBL/GenBank/DDBJ databases">
        <title>Whole genome shotgun sequence of Skermanella aerolata NBRC 106429.</title>
        <authorList>
            <person name="Hosoyama A."/>
            <person name="Uohara A."/>
            <person name="Ohji S."/>
            <person name="Ichikawa N."/>
        </authorList>
    </citation>
    <scope>NUCLEOTIDE SEQUENCE [LARGE SCALE GENOMIC DNA]</scope>
    <source>
        <strain evidence="1 2">NBRC 106429</strain>
    </source>
</reference>
<comment type="caution">
    <text evidence="1">The sequence shown here is derived from an EMBL/GenBank/DDBJ whole genome shotgun (WGS) entry which is preliminary data.</text>
</comment>
<dbReference type="InterPro" id="IPR016024">
    <property type="entry name" value="ARM-type_fold"/>
</dbReference>
<dbReference type="Pfam" id="PF10098">
    <property type="entry name" value="DUF2336"/>
    <property type="match status" value="1"/>
</dbReference>
<keyword evidence="2" id="KW-1185">Reference proteome</keyword>
<sequence>MSIKEQIPTVGGALDYETSKRMAQSEDAATRAQVASREDVRPELLYYLAIDPAVEVRREVAANPAAPSQASAVLARDSDESVRSLLAGKLARLLPDLSQEAQSQLFQLTVRTLEQLARDQAVGVRQALATSLKDVACAPPDLCLHLARDIEHEVAEPILHYCATLTDKDLLSIIADQPKSWVLSAIARRDGVSEPVSAALYNAGDIAASTVLIDNSGALIPEHTLTGMVEDSAGYPAWQMPLARRPKLPRRLAVRLAEFVDQHVLTILRQRRDLDAETAEEVVSVARRRIDYRDQRTDGESPEQRARRLFTIGQLDESAISDALSWNDLVFVKLGLALLAGIVPAIVDDIIAAQSPKGVTSLAWRAGLSMRCAMQLQSRAANIPPRMLLNARNGFDYPLTPVEMSWQLEFYGAKL</sequence>
<accession>A0A512DVC7</accession>
<dbReference type="SUPFAM" id="SSF48371">
    <property type="entry name" value="ARM repeat"/>
    <property type="match status" value="1"/>
</dbReference>